<keyword evidence="4 13" id="KW-0813">Transport</keyword>
<keyword evidence="15" id="KW-0966">Cell projection</keyword>
<evidence type="ECO:0000256" key="12">
    <source>
        <dbReference type="ARBA" id="ARBA00025078"/>
    </source>
</evidence>
<evidence type="ECO:0000256" key="13">
    <source>
        <dbReference type="RuleBase" id="RU364091"/>
    </source>
</evidence>
<dbReference type="AlphaFoldDB" id="A0A1X7AGF4"/>
<feature type="region of interest" description="Disordered" evidence="14">
    <location>
        <begin position="1"/>
        <end position="25"/>
    </location>
</feature>
<dbReference type="SUPFAM" id="SSF160544">
    <property type="entry name" value="EscU C-terminal domain-like"/>
    <property type="match status" value="1"/>
</dbReference>
<evidence type="ECO:0000313" key="15">
    <source>
        <dbReference type="EMBL" id="SMA39926.1"/>
    </source>
</evidence>
<dbReference type="RefSeq" id="WP_087107697.1">
    <property type="nucleotide sequence ID" value="NZ_CBCSCN010000001.1"/>
</dbReference>
<dbReference type="NCBIfam" id="TIGR00328">
    <property type="entry name" value="flhB"/>
    <property type="match status" value="1"/>
</dbReference>
<comment type="similarity">
    <text evidence="2 13">Belongs to the type III secretion exporter family.</text>
</comment>
<dbReference type="InterPro" id="IPR029025">
    <property type="entry name" value="T3SS_substrate_exporter_C"/>
</dbReference>
<keyword evidence="5 13" id="KW-1003">Cell membrane</keyword>
<sequence>MAEEQSSAQERTEEPSQRRLDKSRKDGEVARSRELVTTCLFLGGVCAVLAFSPFIAGRFNSLFTMNLNLRVEALRDASHLPAHLGESVLMGIGAFLPVFAVILFSVLVGSLIMGGWVFSSKQFAPKFNRLSPLQGLKRMFSVRSLVELVKSILKVSLIVGALVFVITYQWPELLSLSKQGTKPALMHSLMLAGTGILSYALGLALIAAIDIPFQKWQHIKKLRMTKQELKDENKETEGSPELKSRIKDMQREQANRRMMQEVPKADVVIRNPSHYAVALKYDTNRARAPFVIAKGADEIAVKIIQIADEHQRPVVRSPALTRAIYYSTKLNQEVAADLYMAIAQVLAYVYRLRQYKQGMGPQPTPLPDEFEIPKHLRH</sequence>
<evidence type="ECO:0000256" key="9">
    <source>
        <dbReference type="ARBA" id="ARBA00022989"/>
    </source>
</evidence>
<name>A0A1X7AGF4_9GAMM</name>
<evidence type="ECO:0000256" key="5">
    <source>
        <dbReference type="ARBA" id="ARBA00022475"/>
    </source>
</evidence>
<evidence type="ECO:0000256" key="14">
    <source>
        <dbReference type="SAM" id="MobiDB-lite"/>
    </source>
</evidence>
<dbReference type="PRINTS" id="PR00950">
    <property type="entry name" value="TYPE3IMSPROT"/>
</dbReference>
<organism evidence="15 16">
    <name type="scientific">Parendozoicomonas haliclonae</name>
    <dbReference type="NCBI Taxonomy" id="1960125"/>
    <lineage>
        <taxon>Bacteria</taxon>
        <taxon>Pseudomonadati</taxon>
        <taxon>Pseudomonadota</taxon>
        <taxon>Gammaproteobacteria</taxon>
        <taxon>Oceanospirillales</taxon>
        <taxon>Endozoicomonadaceae</taxon>
        <taxon>Parendozoicomonas</taxon>
    </lineage>
</organism>
<keyword evidence="6 13" id="KW-0812">Transmembrane</keyword>
<dbReference type="PANTHER" id="PTHR30531">
    <property type="entry name" value="FLAGELLAR BIOSYNTHETIC PROTEIN FLHB"/>
    <property type="match status" value="1"/>
</dbReference>
<evidence type="ECO:0000256" key="8">
    <source>
        <dbReference type="ARBA" id="ARBA00022927"/>
    </source>
</evidence>
<feature type="transmembrane region" description="Helical" evidence="13">
    <location>
        <begin position="148"/>
        <end position="170"/>
    </location>
</feature>
<gene>
    <name evidence="15" type="primary">flhB_1</name>
    <name evidence="13" type="synonym">flhB</name>
    <name evidence="15" type="ORF">EHSB41UT_01110</name>
</gene>
<dbReference type="GO" id="GO:0005886">
    <property type="term" value="C:plasma membrane"/>
    <property type="evidence" value="ECO:0007669"/>
    <property type="project" value="UniProtKB-SubCell"/>
</dbReference>
<keyword evidence="8 13" id="KW-0653">Protein transport</keyword>
<evidence type="ECO:0000256" key="2">
    <source>
        <dbReference type="ARBA" id="ARBA00010690"/>
    </source>
</evidence>
<feature type="compositionally biased region" description="Basic and acidic residues" evidence="14">
    <location>
        <begin position="10"/>
        <end position="25"/>
    </location>
</feature>
<protein>
    <recommendedName>
        <fullName evidence="3 13">Flagellar biosynthetic protein FlhB</fullName>
    </recommendedName>
</protein>
<dbReference type="InterPro" id="IPR006135">
    <property type="entry name" value="T3SS_substrate_exporter"/>
</dbReference>
<dbReference type="InterPro" id="IPR006136">
    <property type="entry name" value="FlhB"/>
</dbReference>
<reference evidence="15 16" key="1">
    <citation type="submission" date="2017-03" db="EMBL/GenBank/DDBJ databases">
        <authorList>
            <person name="Afonso C.L."/>
            <person name="Miller P.J."/>
            <person name="Scott M.A."/>
            <person name="Spackman E."/>
            <person name="Goraichik I."/>
            <person name="Dimitrov K.M."/>
            <person name="Suarez D.L."/>
            <person name="Swayne D.E."/>
        </authorList>
    </citation>
    <scope>NUCLEOTIDE SEQUENCE [LARGE SCALE GENOMIC DNA]</scope>
    <source>
        <strain evidence="15">SB41UT1</strain>
    </source>
</reference>
<dbReference type="Proteomes" id="UP000196573">
    <property type="component" value="Unassembled WGS sequence"/>
</dbReference>
<keyword evidence="16" id="KW-1185">Reference proteome</keyword>
<keyword evidence="9 13" id="KW-1133">Transmembrane helix</keyword>
<dbReference type="GO" id="GO:0044780">
    <property type="term" value="P:bacterial-type flagellum assembly"/>
    <property type="evidence" value="ECO:0007669"/>
    <property type="project" value="InterPro"/>
</dbReference>
<feature type="transmembrane region" description="Helical" evidence="13">
    <location>
        <begin position="35"/>
        <end position="56"/>
    </location>
</feature>
<evidence type="ECO:0000256" key="11">
    <source>
        <dbReference type="ARBA" id="ARBA00023225"/>
    </source>
</evidence>
<dbReference type="OrthoDB" id="9807950at2"/>
<keyword evidence="7 13" id="KW-1005">Bacterial flagellum biogenesis</keyword>
<evidence type="ECO:0000313" key="16">
    <source>
        <dbReference type="Proteomes" id="UP000196573"/>
    </source>
</evidence>
<dbReference type="Gene3D" id="3.40.1690.10">
    <property type="entry name" value="secretion proteins EscU"/>
    <property type="match status" value="1"/>
</dbReference>
<evidence type="ECO:0000256" key="6">
    <source>
        <dbReference type="ARBA" id="ARBA00022692"/>
    </source>
</evidence>
<keyword evidence="10 13" id="KW-0472">Membrane</keyword>
<evidence type="ECO:0000256" key="7">
    <source>
        <dbReference type="ARBA" id="ARBA00022795"/>
    </source>
</evidence>
<proteinExistence type="inferred from homology"/>
<evidence type="ECO:0000256" key="10">
    <source>
        <dbReference type="ARBA" id="ARBA00023136"/>
    </source>
</evidence>
<keyword evidence="15" id="KW-0969">Cilium</keyword>
<dbReference type="GO" id="GO:0009306">
    <property type="term" value="P:protein secretion"/>
    <property type="evidence" value="ECO:0007669"/>
    <property type="project" value="InterPro"/>
</dbReference>
<feature type="transmembrane region" description="Helical" evidence="13">
    <location>
        <begin position="94"/>
        <end position="119"/>
    </location>
</feature>
<feature type="transmembrane region" description="Helical" evidence="13">
    <location>
        <begin position="190"/>
        <end position="213"/>
    </location>
</feature>
<keyword evidence="15" id="KW-0282">Flagellum</keyword>
<evidence type="ECO:0000256" key="1">
    <source>
        <dbReference type="ARBA" id="ARBA00004651"/>
    </source>
</evidence>
<evidence type="ECO:0000256" key="4">
    <source>
        <dbReference type="ARBA" id="ARBA00022448"/>
    </source>
</evidence>
<evidence type="ECO:0000256" key="3">
    <source>
        <dbReference type="ARBA" id="ARBA00021622"/>
    </source>
</evidence>
<dbReference type="EMBL" id="FWPT01000002">
    <property type="protein sequence ID" value="SMA39926.1"/>
    <property type="molecule type" value="Genomic_DNA"/>
</dbReference>
<keyword evidence="11 13" id="KW-1006">Bacterial flagellum protein export</keyword>
<dbReference type="PANTHER" id="PTHR30531:SF12">
    <property type="entry name" value="FLAGELLAR BIOSYNTHETIC PROTEIN FLHB"/>
    <property type="match status" value="1"/>
</dbReference>
<accession>A0A1X7AGF4</accession>
<comment type="function">
    <text evidence="12 13">Required for formation of the rod structure in the basal body of the flagellar apparatus. Together with FliI and FliH, may constitute the export apparatus of flagellin.</text>
</comment>
<dbReference type="Pfam" id="PF01312">
    <property type="entry name" value="Bac_export_2"/>
    <property type="match status" value="1"/>
</dbReference>
<comment type="subcellular location">
    <subcellularLocation>
        <location evidence="1">Cell membrane</location>
        <topology evidence="1">Multi-pass membrane protein</topology>
    </subcellularLocation>
</comment>